<dbReference type="OrthoDB" id="60033at2759"/>
<dbReference type="InterPro" id="IPR011006">
    <property type="entry name" value="CheY-like_superfamily"/>
</dbReference>
<evidence type="ECO:0000256" key="1">
    <source>
        <dbReference type="PROSITE-ProRule" id="PRU00169"/>
    </source>
</evidence>
<dbReference type="InterPro" id="IPR001789">
    <property type="entry name" value="Sig_transdc_resp-reg_receiver"/>
</dbReference>
<feature type="domain" description="Response regulatory" evidence="2">
    <location>
        <begin position="21"/>
        <end position="57"/>
    </location>
</feature>
<dbReference type="Gene3D" id="3.40.50.2300">
    <property type="match status" value="1"/>
</dbReference>
<accession>C5K7V6</accession>
<dbReference type="Proteomes" id="UP000007800">
    <property type="component" value="Unassembled WGS sequence"/>
</dbReference>
<name>C5K7V6_PERM5</name>
<dbReference type="AlphaFoldDB" id="C5K7V6"/>
<dbReference type="GO" id="GO:0000160">
    <property type="term" value="P:phosphorelay signal transduction system"/>
    <property type="evidence" value="ECO:0007669"/>
    <property type="project" value="InterPro"/>
</dbReference>
<proteinExistence type="predicted"/>
<keyword evidence="4" id="KW-1185">Reference proteome</keyword>
<protein>
    <recommendedName>
        <fullName evidence="2">Response regulatory domain-containing protein</fullName>
    </recommendedName>
</protein>
<dbReference type="EMBL" id="GG671079">
    <property type="protein sequence ID" value="EER19641.1"/>
    <property type="molecule type" value="Genomic_DNA"/>
</dbReference>
<dbReference type="RefSeq" id="XP_002787845.1">
    <property type="nucleotide sequence ID" value="XM_002787799.1"/>
</dbReference>
<dbReference type="GeneID" id="9057479"/>
<evidence type="ECO:0000313" key="4">
    <source>
        <dbReference type="Proteomes" id="UP000007800"/>
    </source>
</evidence>
<evidence type="ECO:0000313" key="3">
    <source>
        <dbReference type="EMBL" id="EER19641.1"/>
    </source>
</evidence>
<dbReference type="PROSITE" id="PS50110">
    <property type="entry name" value="RESPONSE_REGULATORY"/>
    <property type="match status" value="1"/>
</dbReference>
<gene>
    <name evidence="3" type="ORF">Pmar_PMAR012623</name>
</gene>
<organism evidence="4">
    <name type="scientific">Perkinsus marinus (strain ATCC 50983 / TXsc)</name>
    <dbReference type="NCBI Taxonomy" id="423536"/>
    <lineage>
        <taxon>Eukaryota</taxon>
        <taxon>Sar</taxon>
        <taxon>Alveolata</taxon>
        <taxon>Perkinsozoa</taxon>
        <taxon>Perkinsea</taxon>
        <taxon>Perkinsida</taxon>
        <taxon>Perkinsidae</taxon>
        <taxon>Perkinsus</taxon>
    </lineage>
</organism>
<reference evidence="3 4" key="1">
    <citation type="submission" date="2008-07" db="EMBL/GenBank/DDBJ databases">
        <authorList>
            <person name="El-Sayed N."/>
            <person name="Caler E."/>
            <person name="Inman J."/>
            <person name="Amedeo P."/>
            <person name="Hass B."/>
            <person name="Wortman J."/>
        </authorList>
    </citation>
    <scope>NUCLEOTIDE SEQUENCE [LARGE SCALE GENOMIC DNA]</scope>
    <source>
        <strain evidence="4">ATCC 50983 / TXsc</strain>
    </source>
</reference>
<sequence length="57" mass="5963">MLSDLGGAPNTDGGVGLKDPVILSVDDDPVNQMIIHSLLSAAGYRVDEAMDGFECLE</sequence>
<dbReference type="SUPFAM" id="SSF52172">
    <property type="entry name" value="CheY-like"/>
    <property type="match status" value="1"/>
</dbReference>
<dbReference type="InParanoid" id="C5K7V6"/>
<comment type="caution">
    <text evidence="1">Lacks conserved residue(s) required for the propagation of feature annotation.</text>
</comment>
<evidence type="ECO:0000259" key="2">
    <source>
        <dbReference type="PROSITE" id="PS50110"/>
    </source>
</evidence>